<evidence type="ECO:0000256" key="3">
    <source>
        <dbReference type="ARBA" id="ARBA00023082"/>
    </source>
</evidence>
<dbReference type="PANTHER" id="PTHR43133">
    <property type="entry name" value="RNA POLYMERASE ECF-TYPE SIGMA FACTO"/>
    <property type="match status" value="1"/>
</dbReference>
<dbReference type="PANTHER" id="PTHR43133:SF8">
    <property type="entry name" value="RNA POLYMERASE SIGMA FACTOR HI_1459-RELATED"/>
    <property type="match status" value="1"/>
</dbReference>
<keyword evidence="4" id="KW-0238">DNA-binding</keyword>
<dbReference type="Gene3D" id="1.10.1740.10">
    <property type="match status" value="1"/>
</dbReference>
<dbReference type="InterPro" id="IPR036388">
    <property type="entry name" value="WH-like_DNA-bd_sf"/>
</dbReference>
<dbReference type="Pfam" id="PF08281">
    <property type="entry name" value="Sigma70_r4_2"/>
    <property type="match status" value="1"/>
</dbReference>
<dbReference type="GO" id="GO:0006352">
    <property type="term" value="P:DNA-templated transcription initiation"/>
    <property type="evidence" value="ECO:0007669"/>
    <property type="project" value="InterPro"/>
</dbReference>
<protein>
    <submittedName>
        <fullName evidence="8">RNA polymerase sigma-70 factor, ECF subfamily</fullName>
    </submittedName>
</protein>
<evidence type="ECO:0000256" key="5">
    <source>
        <dbReference type="ARBA" id="ARBA00023163"/>
    </source>
</evidence>
<proteinExistence type="inferred from homology"/>
<dbReference type="OrthoDB" id="2470848at2"/>
<dbReference type="GO" id="GO:0016987">
    <property type="term" value="F:sigma factor activity"/>
    <property type="evidence" value="ECO:0007669"/>
    <property type="project" value="UniProtKB-KW"/>
</dbReference>
<dbReference type="Gene3D" id="1.10.10.10">
    <property type="entry name" value="Winged helix-like DNA-binding domain superfamily/Winged helix DNA-binding domain"/>
    <property type="match status" value="1"/>
</dbReference>
<dbReference type="InterPro" id="IPR007627">
    <property type="entry name" value="RNA_pol_sigma70_r2"/>
</dbReference>
<dbReference type="SUPFAM" id="SSF88659">
    <property type="entry name" value="Sigma3 and sigma4 domains of RNA polymerase sigma factors"/>
    <property type="match status" value="1"/>
</dbReference>
<evidence type="ECO:0000256" key="2">
    <source>
        <dbReference type="ARBA" id="ARBA00023015"/>
    </source>
</evidence>
<dbReference type="InterPro" id="IPR013324">
    <property type="entry name" value="RNA_pol_sigma_r3/r4-like"/>
</dbReference>
<sequence length="159" mass="19036">MMSDTKFQDTYIKYRYQITRYLAGIMKNTEDAEDLTQDCFIRLMNVSSDIAEDKLFCYLRTTAKNLAIDTFRKRRRAKKKSIKVEKILFYYETSELEVQQNVEEIVSIVKNKEHRQILELRLLHGYNIKETAKLVDKSEGLIRIYLFRAMKQIRDEMIS</sequence>
<evidence type="ECO:0000256" key="4">
    <source>
        <dbReference type="ARBA" id="ARBA00023125"/>
    </source>
</evidence>
<evidence type="ECO:0000313" key="8">
    <source>
        <dbReference type="EMBL" id="SFF00816.1"/>
    </source>
</evidence>
<dbReference type="SUPFAM" id="SSF88946">
    <property type="entry name" value="Sigma2 domain of RNA polymerase sigma factors"/>
    <property type="match status" value="1"/>
</dbReference>
<dbReference type="InterPro" id="IPR014284">
    <property type="entry name" value="RNA_pol_sigma-70_dom"/>
</dbReference>
<feature type="domain" description="RNA polymerase sigma factor 70 region 4 type 2" evidence="7">
    <location>
        <begin position="115"/>
        <end position="153"/>
    </location>
</feature>
<accession>A0A1I2F893</accession>
<gene>
    <name evidence="8" type="ORF">SAMN04487969_11172</name>
</gene>
<dbReference type="InterPro" id="IPR039425">
    <property type="entry name" value="RNA_pol_sigma-70-like"/>
</dbReference>
<dbReference type="AlphaFoldDB" id="A0A1I2F893"/>
<keyword evidence="9" id="KW-1185">Reference proteome</keyword>
<keyword evidence="5" id="KW-0804">Transcription</keyword>
<keyword evidence="3" id="KW-0731">Sigma factor</keyword>
<dbReference type="InterPro" id="IPR013325">
    <property type="entry name" value="RNA_pol_sigma_r2"/>
</dbReference>
<name>A0A1I2F893_9BACL</name>
<feature type="domain" description="RNA polymerase sigma-70 region 2" evidence="6">
    <location>
        <begin position="13"/>
        <end position="76"/>
    </location>
</feature>
<keyword evidence="2" id="KW-0805">Transcription regulation</keyword>
<dbReference type="RefSeq" id="WP_052737070.1">
    <property type="nucleotide sequence ID" value="NZ_FONN01000011.1"/>
</dbReference>
<dbReference type="NCBIfam" id="TIGR02937">
    <property type="entry name" value="sigma70-ECF"/>
    <property type="match status" value="1"/>
</dbReference>
<evidence type="ECO:0000259" key="6">
    <source>
        <dbReference type="Pfam" id="PF04542"/>
    </source>
</evidence>
<comment type="similarity">
    <text evidence="1">Belongs to the sigma-70 factor family. ECF subfamily.</text>
</comment>
<dbReference type="GO" id="GO:0003677">
    <property type="term" value="F:DNA binding"/>
    <property type="evidence" value="ECO:0007669"/>
    <property type="project" value="UniProtKB-KW"/>
</dbReference>
<reference evidence="9" key="1">
    <citation type="submission" date="2016-10" db="EMBL/GenBank/DDBJ databases">
        <authorList>
            <person name="Varghese N."/>
            <person name="Submissions S."/>
        </authorList>
    </citation>
    <scope>NUCLEOTIDE SEQUENCE [LARGE SCALE GENOMIC DNA]</scope>
    <source>
        <strain evidence="9">CGMCC 1.10223</strain>
    </source>
</reference>
<evidence type="ECO:0000256" key="1">
    <source>
        <dbReference type="ARBA" id="ARBA00010641"/>
    </source>
</evidence>
<organism evidence="8 9">
    <name type="scientific">Paenibacillus algorifonticola</name>
    <dbReference type="NCBI Taxonomy" id="684063"/>
    <lineage>
        <taxon>Bacteria</taxon>
        <taxon>Bacillati</taxon>
        <taxon>Bacillota</taxon>
        <taxon>Bacilli</taxon>
        <taxon>Bacillales</taxon>
        <taxon>Paenibacillaceae</taxon>
        <taxon>Paenibacillus</taxon>
    </lineage>
</organism>
<dbReference type="Proteomes" id="UP000183410">
    <property type="component" value="Unassembled WGS sequence"/>
</dbReference>
<dbReference type="InterPro" id="IPR013249">
    <property type="entry name" value="RNA_pol_sigma70_r4_t2"/>
</dbReference>
<evidence type="ECO:0000259" key="7">
    <source>
        <dbReference type="Pfam" id="PF08281"/>
    </source>
</evidence>
<dbReference type="Pfam" id="PF04542">
    <property type="entry name" value="Sigma70_r2"/>
    <property type="match status" value="1"/>
</dbReference>
<evidence type="ECO:0000313" key="9">
    <source>
        <dbReference type="Proteomes" id="UP000183410"/>
    </source>
</evidence>
<dbReference type="EMBL" id="FONN01000011">
    <property type="protein sequence ID" value="SFF00816.1"/>
    <property type="molecule type" value="Genomic_DNA"/>
</dbReference>